<dbReference type="SUPFAM" id="SSF141868">
    <property type="entry name" value="EAL domain-like"/>
    <property type="match status" value="1"/>
</dbReference>
<dbReference type="InterPro" id="IPR001610">
    <property type="entry name" value="PAC"/>
</dbReference>
<keyword evidence="2" id="KW-0812">Transmembrane</keyword>
<dbReference type="Pfam" id="PF00990">
    <property type="entry name" value="GGDEF"/>
    <property type="match status" value="1"/>
</dbReference>
<dbReference type="PANTHER" id="PTHR44757">
    <property type="entry name" value="DIGUANYLATE CYCLASE DGCP"/>
    <property type="match status" value="1"/>
</dbReference>
<keyword evidence="2" id="KW-0472">Membrane</keyword>
<feature type="domain" description="PAS" evidence="3">
    <location>
        <begin position="168"/>
        <end position="212"/>
    </location>
</feature>
<dbReference type="Pfam" id="PF00563">
    <property type="entry name" value="EAL"/>
    <property type="match status" value="1"/>
</dbReference>
<feature type="domain" description="EAL" evidence="5">
    <location>
        <begin position="468"/>
        <end position="722"/>
    </location>
</feature>
<comment type="caution">
    <text evidence="7">The sequence shown here is derived from an EMBL/GenBank/DDBJ whole genome shotgun (WGS) entry which is preliminary data.</text>
</comment>
<dbReference type="CDD" id="cd01948">
    <property type="entry name" value="EAL"/>
    <property type="match status" value="1"/>
</dbReference>
<dbReference type="Proteomes" id="UP001597110">
    <property type="component" value="Unassembled WGS sequence"/>
</dbReference>
<dbReference type="InterPro" id="IPR035965">
    <property type="entry name" value="PAS-like_dom_sf"/>
</dbReference>
<dbReference type="SMART" id="SM00091">
    <property type="entry name" value="PAS"/>
    <property type="match status" value="1"/>
</dbReference>
<feature type="domain" description="GGDEF" evidence="6">
    <location>
        <begin position="325"/>
        <end position="459"/>
    </location>
</feature>
<dbReference type="SMART" id="SM00267">
    <property type="entry name" value="GGDEF"/>
    <property type="match status" value="1"/>
</dbReference>
<sequence>MVLPAELHVIAPLALAAALGLVLLVVWSRRQRAEKRHIRQIREREERLKLALWASSEQYWDYDLRTGHMHRMWVDTRSVAPELRVLTMTESDHRIHPDDRTVVEDRMRRHLRGETELFLSEHRVLDSHGEWLWVRARGRVVELGADGRARRVAGTARDITRIRQAERERRIAIAVLHSMNEAVAVLDRDFNFVSINPAFTRTTGYTEREVLGHGANLLDSTRHDVVFYGKVRQKLANEGHWTGEMWQRRKNGQEFLCQVESNATEGITGEQRLYVVVIADITQQKRAEQELRYLANFDTLTNLPNRAMLSERLSRAIVRARRQNHHIAVLFLDLDRFKDINDSLGHTAGDRILRATAMRLQDTVGEQQTVARLGGDEFTVVLENLSDASQADHVAREIIMAFEAPLVLDDRQEVVISPSIGISLYPDHGQVPTELLKQADTAMYQAKAAGRRTFVRYDDSMDVANRRRAQLSGALHKVLDRGELRLVFQPRLSLAAQRITGVEALLRWTSEEYGEIPPNLFIPLAEESGLILGIGEWVLREACRTLRQWHDAGMTSLNVAVNVSVVQLLRGDFSEIVRRVLADTGLPPHALELEVTESVLMANAEQAAAKLQALREMGVSLAIDDFGTGYSSLAYLKRLPITTLKIDKTFITDLNRDPDDTAITTTVITMAHSLGLTVVAEGVESETQMRFLDHFRCDEIQGHWLSRPVPPADCLAFIRAWVPGTTSGAAGNVVPDAPADGSAGGSTDNPASPAGRA</sequence>
<dbReference type="Pfam" id="PF08447">
    <property type="entry name" value="PAS_3"/>
    <property type="match status" value="1"/>
</dbReference>
<dbReference type="PROSITE" id="PS50112">
    <property type="entry name" value="PAS"/>
    <property type="match status" value="1"/>
</dbReference>
<dbReference type="CDD" id="cd01949">
    <property type="entry name" value="GGDEF"/>
    <property type="match status" value="1"/>
</dbReference>
<keyword evidence="8" id="KW-1185">Reference proteome</keyword>
<dbReference type="CDD" id="cd00130">
    <property type="entry name" value="PAS"/>
    <property type="match status" value="2"/>
</dbReference>
<feature type="domain" description="PAC" evidence="4">
    <location>
        <begin position="241"/>
        <end position="293"/>
    </location>
</feature>
<feature type="region of interest" description="Disordered" evidence="1">
    <location>
        <begin position="731"/>
        <end position="757"/>
    </location>
</feature>
<evidence type="ECO:0000259" key="4">
    <source>
        <dbReference type="PROSITE" id="PS50113"/>
    </source>
</evidence>
<dbReference type="SUPFAM" id="SSF55785">
    <property type="entry name" value="PYP-like sensor domain (PAS domain)"/>
    <property type="match status" value="2"/>
</dbReference>
<dbReference type="PROSITE" id="PS50887">
    <property type="entry name" value="GGDEF"/>
    <property type="match status" value="1"/>
</dbReference>
<dbReference type="PROSITE" id="PS50113">
    <property type="entry name" value="PAC"/>
    <property type="match status" value="2"/>
</dbReference>
<dbReference type="NCBIfam" id="TIGR00229">
    <property type="entry name" value="sensory_box"/>
    <property type="match status" value="2"/>
</dbReference>
<evidence type="ECO:0000259" key="6">
    <source>
        <dbReference type="PROSITE" id="PS50887"/>
    </source>
</evidence>
<dbReference type="PANTHER" id="PTHR44757:SF2">
    <property type="entry name" value="BIOFILM ARCHITECTURE MAINTENANCE PROTEIN MBAA"/>
    <property type="match status" value="1"/>
</dbReference>
<dbReference type="PROSITE" id="PS50883">
    <property type="entry name" value="EAL"/>
    <property type="match status" value="1"/>
</dbReference>
<dbReference type="InterPro" id="IPR043128">
    <property type="entry name" value="Rev_trsase/Diguanyl_cyclase"/>
</dbReference>
<dbReference type="NCBIfam" id="TIGR00254">
    <property type="entry name" value="GGDEF"/>
    <property type="match status" value="1"/>
</dbReference>
<evidence type="ECO:0000259" key="3">
    <source>
        <dbReference type="PROSITE" id="PS50112"/>
    </source>
</evidence>
<dbReference type="EMBL" id="JBHTIF010000001">
    <property type="protein sequence ID" value="MFD0725824.1"/>
    <property type="molecule type" value="Genomic_DNA"/>
</dbReference>
<dbReference type="Pfam" id="PF13426">
    <property type="entry name" value="PAS_9"/>
    <property type="match status" value="1"/>
</dbReference>
<dbReference type="InterPro" id="IPR000014">
    <property type="entry name" value="PAS"/>
</dbReference>
<proteinExistence type="predicted"/>
<reference evidence="8" key="1">
    <citation type="journal article" date="2019" name="Int. J. Syst. Evol. Microbiol.">
        <title>The Global Catalogue of Microorganisms (GCM) 10K type strain sequencing project: providing services to taxonomists for standard genome sequencing and annotation.</title>
        <authorList>
            <consortium name="The Broad Institute Genomics Platform"/>
            <consortium name="The Broad Institute Genome Sequencing Center for Infectious Disease"/>
            <person name="Wu L."/>
            <person name="Ma J."/>
        </authorList>
    </citation>
    <scope>NUCLEOTIDE SEQUENCE [LARGE SCALE GENOMIC DNA]</scope>
    <source>
        <strain evidence="8">CCUG 55585</strain>
    </source>
</reference>
<dbReference type="SMART" id="SM00052">
    <property type="entry name" value="EAL"/>
    <property type="match status" value="1"/>
</dbReference>
<evidence type="ECO:0000256" key="2">
    <source>
        <dbReference type="SAM" id="Phobius"/>
    </source>
</evidence>
<feature type="transmembrane region" description="Helical" evidence="2">
    <location>
        <begin position="6"/>
        <end position="27"/>
    </location>
</feature>
<name>A0ABW2YH28_9GAMM</name>
<feature type="domain" description="PAC" evidence="4">
    <location>
        <begin position="118"/>
        <end position="171"/>
    </location>
</feature>
<dbReference type="RefSeq" id="WP_386823403.1">
    <property type="nucleotide sequence ID" value="NZ_JBHTIF010000001.1"/>
</dbReference>
<dbReference type="InterPro" id="IPR013655">
    <property type="entry name" value="PAS_fold_3"/>
</dbReference>
<dbReference type="SMART" id="SM00086">
    <property type="entry name" value="PAC"/>
    <property type="match status" value="2"/>
</dbReference>
<keyword evidence="2" id="KW-1133">Transmembrane helix</keyword>
<dbReference type="Gene3D" id="3.30.70.270">
    <property type="match status" value="1"/>
</dbReference>
<evidence type="ECO:0000259" key="5">
    <source>
        <dbReference type="PROSITE" id="PS50883"/>
    </source>
</evidence>
<dbReference type="InterPro" id="IPR000160">
    <property type="entry name" value="GGDEF_dom"/>
</dbReference>
<evidence type="ECO:0000256" key="1">
    <source>
        <dbReference type="SAM" id="MobiDB-lite"/>
    </source>
</evidence>
<dbReference type="InterPro" id="IPR052155">
    <property type="entry name" value="Biofilm_reg_signaling"/>
</dbReference>
<dbReference type="Gene3D" id="3.20.20.450">
    <property type="entry name" value="EAL domain"/>
    <property type="match status" value="1"/>
</dbReference>
<dbReference type="Gene3D" id="3.30.450.20">
    <property type="entry name" value="PAS domain"/>
    <property type="match status" value="2"/>
</dbReference>
<gene>
    <name evidence="7" type="ORF">ACFQ0E_09465</name>
</gene>
<dbReference type="InterPro" id="IPR035919">
    <property type="entry name" value="EAL_sf"/>
</dbReference>
<dbReference type="InterPro" id="IPR029787">
    <property type="entry name" value="Nucleotide_cyclase"/>
</dbReference>
<dbReference type="SUPFAM" id="SSF55073">
    <property type="entry name" value="Nucleotide cyclase"/>
    <property type="match status" value="1"/>
</dbReference>
<protein>
    <submittedName>
        <fullName evidence="7">Bifunctional diguanylate cyclase/phosphodiesterase</fullName>
    </submittedName>
</protein>
<organism evidence="7 8">
    <name type="scientific">Lysobacter brunescens</name>
    <dbReference type="NCBI Taxonomy" id="262323"/>
    <lineage>
        <taxon>Bacteria</taxon>
        <taxon>Pseudomonadati</taxon>
        <taxon>Pseudomonadota</taxon>
        <taxon>Gammaproteobacteria</taxon>
        <taxon>Lysobacterales</taxon>
        <taxon>Lysobacteraceae</taxon>
        <taxon>Lysobacter</taxon>
    </lineage>
</organism>
<evidence type="ECO:0000313" key="7">
    <source>
        <dbReference type="EMBL" id="MFD0725824.1"/>
    </source>
</evidence>
<dbReference type="InterPro" id="IPR000700">
    <property type="entry name" value="PAS-assoc_C"/>
</dbReference>
<evidence type="ECO:0000313" key="8">
    <source>
        <dbReference type="Proteomes" id="UP001597110"/>
    </source>
</evidence>
<dbReference type="InterPro" id="IPR001633">
    <property type="entry name" value="EAL_dom"/>
</dbReference>
<accession>A0ABW2YH28</accession>